<dbReference type="Proteomes" id="UP000525923">
    <property type="component" value="Unassembled WGS sequence"/>
</dbReference>
<organism evidence="1 2">
    <name type="scientific">Planococcus koreensis</name>
    <dbReference type="NCBI Taxonomy" id="112331"/>
    <lineage>
        <taxon>Bacteria</taxon>
        <taxon>Bacillati</taxon>
        <taxon>Bacillota</taxon>
        <taxon>Bacilli</taxon>
        <taxon>Bacillales</taxon>
        <taxon>Caryophanaceae</taxon>
        <taxon>Planococcus</taxon>
    </lineage>
</organism>
<reference evidence="1 2" key="1">
    <citation type="submission" date="2020-08" db="EMBL/GenBank/DDBJ databases">
        <title>Genomic Encyclopedia of Type Strains, Phase IV (KMG-IV): sequencing the most valuable type-strain genomes for metagenomic binning, comparative biology and taxonomic classification.</title>
        <authorList>
            <person name="Goeker M."/>
        </authorList>
    </citation>
    <scope>NUCLEOTIDE SEQUENCE [LARGE SCALE GENOMIC DNA]</scope>
    <source>
        <strain evidence="1 2">DSM 15895</strain>
    </source>
</reference>
<keyword evidence="2" id="KW-1185">Reference proteome</keyword>
<dbReference type="RefSeq" id="WP_158290582.1">
    <property type="nucleotide sequence ID" value="NZ_JACHHE010000003.1"/>
</dbReference>
<dbReference type="EMBL" id="JACHHE010000003">
    <property type="protein sequence ID" value="MBB5180060.1"/>
    <property type="molecule type" value="Genomic_DNA"/>
</dbReference>
<proteinExistence type="predicted"/>
<gene>
    <name evidence="1" type="ORF">HNQ44_001484</name>
</gene>
<comment type="caution">
    <text evidence="1">The sequence shown here is derived from an EMBL/GenBank/DDBJ whole genome shotgun (WGS) entry which is preliminary data.</text>
</comment>
<accession>A0A7W8CR11</accession>
<evidence type="ECO:0000313" key="2">
    <source>
        <dbReference type="Proteomes" id="UP000525923"/>
    </source>
</evidence>
<sequence length="57" mass="6393">MNRKLTGIGKLTAFEPHPSPSEKTEKRLFLSKRAYSASPYCKGKYSQIFLGKSVPAF</sequence>
<dbReference type="AlphaFoldDB" id="A0A7W8CR11"/>
<evidence type="ECO:0000313" key="1">
    <source>
        <dbReference type="EMBL" id="MBB5180060.1"/>
    </source>
</evidence>
<name>A0A7W8CR11_9BACL</name>
<protein>
    <submittedName>
        <fullName evidence="1">Uncharacterized protein</fullName>
    </submittedName>
</protein>